<proteinExistence type="predicted"/>
<dbReference type="CDD" id="cd03364">
    <property type="entry name" value="TOPRIM_DnaG_primases"/>
    <property type="match status" value="1"/>
</dbReference>
<name>A0A645DX37_9ZZZZ</name>
<dbReference type="AlphaFoldDB" id="A0A645DX37"/>
<dbReference type="PANTHER" id="PTHR30313">
    <property type="entry name" value="DNA PRIMASE"/>
    <property type="match status" value="1"/>
</dbReference>
<keyword evidence="2" id="KW-0808">Transferase</keyword>
<dbReference type="PROSITE" id="PS50880">
    <property type="entry name" value="TOPRIM"/>
    <property type="match status" value="1"/>
</dbReference>
<organism evidence="2">
    <name type="scientific">bioreactor metagenome</name>
    <dbReference type="NCBI Taxonomy" id="1076179"/>
    <lineage>
        <taxon>unclassified sequences</taxon>
        <taxon>metagenomes</taxon>
        <taxon>ecological metagenomes</taxon>
    </lineage>
</organism>
<dbReference type="SMART" id="SM00493">
    <property type="entry name" value="TOPRIM"/>
    <property type="match status" value="1"/>
</dbReference>
<feature type="domain" description="Toprim" evidence="1">
    <location>
        <begin position="1"/>
        <end position="73"/>
    </location>
</feature>
<dbReference type="InterPro" id="IPR019475">
    <property type="entry name" value="DNA_primase_DnaB-bd"/>
</dbReference>
<dbReference type="GO" id="GO:0016779">
    <property type="term" value="F:nucleotidyltransferase activity"/>
    <property type="evidence" value="ECO:0007669"/>
    <property type="project" value="UniProtKB-KW"/>
</dbReference>
<reference evidence="2" key="1">
    <citation type="submission" date="2019-08" db="EMBL/GenBank/DDBJ databases">
        <authorList>
            <person name="Kucharzyk K."/>
            <person name="Murdoch R.W."/>
            <person name="Higgins S."/>
            <person name="Loffler F."/>
        </authorList>
    </citation>
    <scope>NUCLEOTIDE SEQUENCE</scope>
</reference>
<dbReference type="InterPro" id="IPR034151">
    <property type="entry name" value="TOPRIM_DnaG_bac"/>
</dbReference>
<evidence type="ECO:0000259" key="1">
    <source>
        <dbReference type="PROSITE" id="PS50880"/>
    </source>
</evidence>
<comment type="caution">
    <text evidence="2">The sequence shown here is derived from an EMBL/GenBank/DDBJ whole genome shotgun (WGS) entry which is preliminary data.</text>
</comment>
<evidence type="ECO:0000313" key="2">
    <source>
        <dbReference type="EMBL" id="MPM93829.1"/>
    </source>
</evidence>
<dbReference type="GO" id="GO:0006269">
    <property type="term" value="P:DNA replication, synthesis of primer"/>
    <property type="evidence" value="ECO:0007669"/>
    <property type="project" value="TreeGrafter"/>
</dbReference>
<dbReference type="EC" id="2.7.7.-" evidence="2"/>
<dbReference type="Pfam" id="PF13155">
    <property type="entry name" value="Toprim_2"/>
    <property type="match status" value="1"/>
</dbReference>
<keyword evidence="2" id="KW-0548">Nucleotidyltransferase</keyword>
<accession>A0A645DX37</accession>
<dbReference type="GO" id="GO:0005737">
    <property type="term" value="C:cytoplasm"/>
    <property type="evidence" value="ECO:0007669"/>
    <property type="project" value="TreeGrafter"/>
</dbReference>
<dbReference type="InterPro" id="IPR006171">
    <property type="entry name" value="TOPRIM_dom"/>
</dbReference>
<dbReference type="Pfam" id="PF10410">
    <property type="entry name" value="DnaB_bind"/>
    <property type="match status" value="1"/>
</dbReference>
<dbReference type="SUPFAM" id="SSF56731">
    <property type="entry name" value="DNA primase core"/>
    <property type="match status" value="1"/>
</dbReference>
<protein>
    <submittedName>
        <fullName evidence="2">DNA primase</fullName>
        <ecNumber evidence="2">2.7.7.-</ecNumber>
    </submittedName>
</protein>
<dbReference type="InterPro" id="IPR050219">
    <property type="entry name" value="DnaG_primase"/>
</dbReference>
<sequence length="323" mass="36256">MDAIALHQAGFDCAVASLGTAFTQDHAQLLARYTKEAVIAYDGDGAGVAAAQRAIPMLERTGLKIKVLRLRGAKDPDEFIRKVGREAFAKILDQSENHIEYRLEHIRMKYDTTDDTQKVEYLREAADLVATFSSPVEREVYARRCAQEAGVSQEAMAQEVKRALDGRLRRAKKQQERKNLTPATQLQPEQRELRYPNMHAGRAEEGVVRLVLLHPELFPAAGKAAAADFTVEFLGRAFELLRSRWREGRAVSLAVLEGELSRQEIDRLAGILQVPEDPERLRLALADYLSIMETEAAKRREESGVDPLLAAREKYREKKGYGG</sequence>
<dbReference type="PANTHER" id="PTHR30313:SF2">
    <property type="entry name" value="DNA PRIMASE"/>
    <property type="match status" value="1"/>
</dbReference>
<dbReference type="EMBL" id="VSSQ01040552">
    <property type="protein sequence ID" value="MPM93829.1"/>
    <property type="molecule type" value="Genomic_DNA"/>
</dbReference>
<dbReference type="Gene3D" id="3.40.1360.10">
    <property type="match status" value="1"/>
</dbReference>
<gene>
    <name evidence="2" type="primary">dnaG_51</name>
    <name evidence="2" type="ORF">SDC9_140971</name>
</gene>